<sequence>MLWPNWAALCREYHLQRQAFACEESSFRQKAKRQYDEDIDASGISGREHQLSLGSTGPACTGRSDEAQPLEAYFLNEMLTELKAVPTGALTGGLRVDGGEINMVW</sequence>
<evidence type="ECO:0000313" key="1">
    <source>
        <dbReference type="EMBL" id="KUI67047.1"/>
    </source>
</evidence>
<dbReference type="Proteomes" id="UP000078559">
    <property type="component" value="Chromosome 3"/>
</dbReference>
<name>A0A194VSR8_CYTMA</name>
<dbReference type="AlphaFoldDB" id="A0A194VSR8"/>
<reference evidence="1" key="1">
    <citation type="submission" date="2014-12" db="EMBL/GenBank/DDBJ databases">
        <title>Genome Sequence of Valsa Canker Pathogens Uncovers a Specific Adaption of Colonization on Woody Bark.</title>
        <authorList>
            <person name="Yin Z."/>
            <person name="Liu H."/>
            <person name="Gao X."/>
            <person name="Li Z."/>
            <person name="Song N."/>
            <person name="Ke X."/>
            <person name="Dai Q."/>
            <person name="Wu Y."/>
            <person name="Sun Y."/>
            <person name="Xu J.-R."/>
            <person name="Kang Z.K."/>
            <person name="Wang L."/>
            <person name="Huang L."/>
        </authorList>
    </citation>
    <scope>NUCLEOTIDE SEQUENCE [LARGE SCALE GENOMIC DNA]</scope>
    <source>
        <strain evidence="1">03-8</strain>
    </source>
</reference>
<accession>A0A194VSR8</accession>
<evidence type="ECO:0000313" key="2">
    <source>
        <dbReference type="Proteomes" id="UP000078559"/>
    </source>
</evidence>
<dbReference type="EMBL" id="CM003100">
    <property type="protein sequence ID" value="KUI67047.1"/>
    <property type="molecule type" value="Genomic_DNA"/>
</dbReference>
<protein>
    <submittedName>
        <fullName evidence="1">Uncharacterized protein</fullName>
    </submittedName>
</protein>
<keyword evidence="2" id="KW-1185">Reference proteome</keyword>
<proteinExistence type="predicted"/>
<gene>
    <name evidence="1" type="ORF">VM1G_03254</name>
</gene>
<organism evidence="1 2">
    <name type="scientific">Cytospora mali</name>
    <name type="common">Apple Valsa canker fungus</name>
    <name type="synonym">Valsa mali</name>
    <dbReference type="NCBI Taxonomy" id="578113"/>
    <lineage>
        <taxon>Eukaryota</taxon>
        <taxon>Fungi</taxon>
        <taxon>Dikarya</taxon>
        <taxon>Ascomycota</taxon>
        <taxon>Pezizomycotina</taxon>
        <taxon>Sordariomycetes</taxon>
        <taxon>Sordariomycetidae</taxon>
        <taxon>Diaporthales</taxon>
        <taxon>Cytosporaceae</taxon>
        <taxon>Cytospora</taxon>
    </lineage>
</organism>